<reference evidence="2 3" key="1">
    <citation type="submission" date="2023-05" db="EMBL/GenBank/DDBJ databases">
        <authorList>
            <person name="Guo Y."/>
        </authorList>
    </citation>
    <scope>NUCLEOTIDE SEQUENCE [LARGE SCALE GENOMIC DNA]</scope>
    <source>
        <strain evidence="2 3">GR2756</strain>
    </source>
</reference>
<feature type="signal peptide" evidence="1">
    <location>
        <begin position="1"/>
        <end position="24"/>
    </location>
</feature>
<feature type="chain" id="PRO_5045688633" evidence="1">
    <location>
        <begin position="25"/>
        <end position="337"/>
    </location>
</feature>
<dbReference type="Proteomes" id="UP001259572">
    <property type="component" value="Unassembled WGS sequence"/>
</dbReference>
<dbReference type="InterPro" id="IPR046715">
    <property type="entry name" value="DUF6607"/>
</dbReference>
<evidence type="ECO:0000313" key="2">
    <source>
        <dbReference type="EMBL" id="MDT9600342.1"/>
    </source>
</evidence>
<protein>
    <submittedName>
        <fullName evidence="2">DUF6607 family protein</fullName>
    </submittedName>
</protein>
<proteinExistence type="predicted"/>
<gene>
    <name evidence="2" type="ORF">RQX22_15385</name>
</gene>
<evidence type="ECO:0000313" key="3">
    <source>
        <dbReference type="Proteomes" id="UP001259572"/>
    </source>
</evidence>
<sequence length="337" mass="38438">MRFTLSSLGASLFLLALSLSPALAHPPIAERPATEEKAAFEADRADILAMAGNFKVRFDMQESTSWRKGYTPLDRKISGGHEVVRVVEDSGRKIMLQHLLVVEHEGKSHVVKHWRQDWEYEPARILVYSDRNLWTWEDVPARMRNGRWSQTVWQVDDSPRYAGWGQFEEQGGIRRWRSNWTWRPLARRDAIRNPVYDRYYAINRHQISPDGWIHWQDNIKMSLEGGKLLPIVQEYVLNSYTRFDSYDVAAADDYWAKTKTYWAAVRGAWAEVADARGGIAVQEEAQTGTVISGRLLEIAEGIAAGETRSADAIDEARKLIVARTQLLARSAESPAAQ</sequence>
<dbReference type="RefSeq" id="WP_315727438.1">
    <property type="nucleotide sequence ID" value="NZ_JAVUPU010000008.1"/>
</dbReference>
<keyword evidence="3" id="KW-1185">Reference proteome</keyword>
<organism evidence="2 3">
    <name type="scientific">Sphingosinicella rhizophila</name>
    <dbReference type="NCBI Taxonomy" id="3050082"/>
    <lineage>
        <taxon>Bacteria</taxon>
        <taxon>Pseudomonadati</taxon>
        <taxon>Pseudomonadota</taxon>
        <taxon>Alphaproteobacteria</taxon>
        <taxon>Sphingomonadales</taxon>
        <taxon>Sphingosinicellaceae</taxon>
        <taxon>Sphingosinicella</taxon>
    </lineage>
</organism>
<keyword evidence="1" id="KW-0732">Signal</keyword>
<accession>A0ABU3QAI4</accession>
<dbReference type="Pfam" id="PF20311">
    <property type="entry name" value="DUF6607"/>
    <property type="match status" value="1"/>
</dbReference>
<comment type="caution">
    <text evidence="2">The sequence shown here is derived from an EMBL/GenBank/DDBJ whole genome shotgun (WGS) entry which is preliminary data.</text>
</comment>
<name>A0ABU3QAI4_9SPHN</name>
<dbReference type="EMBL" id="JAVUPU010000008">
    <property type="protein sequence ID" value="MDT9600342.1"/>
    <property type="molecule type" value="Genomic_DNA"/>
</dbReference>
<evidence type="ECO:0000256" key="1">
    <source>
        <dbReference type="SAM" id="SignalP"/>
    </source>
</evidence>